<dbReference type="Proteomes" id="UP000027002">
    <property type="component" value="Chromosome 7"/>
</dbReference>
<name>A0A8E5MLJ8_USTVR</name>
<accession>A0A8E5MLJ8</accession>
<sequence length="471" mass="53430">MLGTALSVMPPGQWLKTRIMAPRLCKRAFSLFSQKPTAPARVLSHPIEEELLPKERLKHFHATHPGQILDGRFKTIAKIGYGAGSTVWLAENLSYKRWFKSSIPRYVTIKIPATDIDSAAELKVLKLIANANPLHEGLGCIRTLYDAFDLPGEHGTHHCLVLEPMRETLFTFQQYLPRKRLGLGIFKAYMFCLLQALDYLHSECHLIHTDIKDDNILITFENDSVLKELVDFSKHNPQPMHIREEDGRVTYLSLGPIDGWEKGSMIPKLVDFNTCFHGLPDNAGRTNPIQSHRYRCPEAILGGGWSYSADIWNLGLIMWDLLEGKSLFHPAGEGGEYDAHVHLAQLASVLGPPPKFLAKREQLYRTVKLDFELVNRQGKKCNTVNDFWGGPFFDQDGGLIRRDLIKGGMGLHSTVTELVGEDKEEFLDFALCMLHWLPDGRKTAKELLQHRFFDKKGGRDPRSNGYMDFVE</sequence>
<dbReference type="GO" id="GO:0005524">
    <property type="term" value="F:ATP binding"/>
    <property type="evidence" value="ECO:0007669"/>
    <property type="project" value="UniProtKB-KW"/>
</dbReference>
<dbReference type="Gene3D" id="3.30.200.20">
    <property type="entry name" value="Phosphorylase Kinase, domain 1"/>
    <property type="match status" value="1"/>
</dbReference>
<protein>
    <recommendedName>
        <fullName evidence="1">non-specific serine/threonine protein kinase</fullName>
        <ecNumber evidence="1">2.7.11.1</ecNumber>
    </recommendedName>
</protein>
<dbReference type="GO" id="GO:0000245">
    <property type="term" value="P:spliceosomal complex assembly"/>
    <property type="evidence" value="ECO:0007669"/>
    <property type="project" value="TreeGrafter"/>
</dbReference>
<evidence type="ECO:0000259" key="9">
    <source>
        <dbReference type="PROSITE" id="PS50011"/>
    </source>
</evidence>
<evidence type="ECO:0000256" key="7">
    <source>
        <dbReference type="ARBA" id="ARBA00047899"/>
    </source>
</evidence>
<reference evidence="10" key="1">
    <citation type="submission" date="2020-03" db="EMBL/GenBank/DDBJ databases">
        <title>A mixture of massive structural variations and highly conserved coding sequences in Ustilaginoidea virens genome.</title>
        <authorList>
            <person name="Zhang K."/>
            <person name="Zhao Z."/>
            <person name="Zhang Z."/>
            <person name="Li Y."/>
            <person name="Hsiang T."/>
            <person name="Sun W."/>
        </authorList>
    </citation>
    <scope>NUCLEOTIDE SEQUENCE</scope>
    <source>
        <strain evidence="10">UV-8b</strain>
    </source>
</reference>
<dbReference type="InterPro" id="IPR000719">
    <property type="entry name" value="Prot_kinase_dom"/>
</dbReference>
<dbReference type="InterPro" id="IPR008271">
    <property type="entry name" value="Ser/Thr_kinase_AS"/>
</dbReference>
<keyword evidence="6" id="KW-0067">ATP-binding</keyword>
<evidence type="ECO:0000256" key="5">
    <source>
        <dbReference type="ARBA" id="ARBA00022777"/>
    </source>
</evidence>
<dbReference type="SMART" id="SM00220">
    <property type="entry name" value="S_TKc"/>
    <property type="match status" value="1"/>
</dbReference>
<keyword evidence="5" id="KW-0418">Kinase</keyword>
<evidence type="ECO:0000256" key="8">
    <source>
        <dbReference type="ARBA" id="ARBA00048679"/>
    </source>
</evidence>
<evidence type="ECO:0000256" key="6">
    <source>
        <dbReference type="ARBA" id="ARBA00022840"/>
    </source>
</evidence>
<dbReference type="PANTHER" id="PTHR47634:SF9">
    <property type="entry name" value="PROTEIN KINASE DOMAIN-CONTAINING PROTEIN-RELATED"/>
    <property type="match status" value="1"/>
</dbReference>
<dbReference type="SUPFAM" id="SSF56112">
    <property type="entry name" value="Protein kinase-like (PK-like)"/>
    <property type="match status" value="1"/>
</dbReference>
<proteinExistence type="predicted"/>
<dbReference type="OrthoDB" id="5979581at2759"/>
<dbReference type="RefSeq" id="XP_043001709.1">
    <property type="nucleotide sequence ID" value="XM_043145774.1"/>
</dbReference>
<dbReference type="InterPro" id="IPR051334">
    <property type="entry name" value="SRPK"/>
</dbReference>
<dbReference type="PROSITE" id="PS00108">
    <property type="entry name" value="PROTEIN_KINASE_ST"/>
    <property type="match status" value="1"/>
</dbReference>
<dbReference type="Gene3D" id="1.10.510.10">
    <property type="entry name" value="Transferase(Phosphotransferase) domain 1"/>
    <property type="match status" value="1"/>
</dbReference>
<dbReference type="GO" id="GO:0050684">
    <property type="term" value="P:regulation of mRNA processing"/>
    <property type="evidence" value="ECO:0007669"/>
    <property type="project" value="TreeGrafter"/>
</dbReference>
<keyword evidence="3" id="KW-0808">Transferase</keyword>
<dbReference type="GO" id="GO:0004674">
    <property type="term" value="F:protein serine/threonine kinase activity"/>
    <property type="evidence" value="ECO:0007669"/>
    <property type="project" value="UniProtKB-KW"/>
</dbReference>
<keyword evidence="4" id="KW-0547">Nucleotide-binding</keyword>
<dbReference type="PANTHER" id="PTHR47634">
    <property type="entry name" value="PROTEIN KINASE DOMAIN-CONTAINING PROTEIN-RELATED"/>
    <property type="match status" value="1"/>
</dbReference>
<evidence type="ECO:0000256" key="4">
    <source>
        <dbReference type="ARBA" id="ARBA00022741"/>
    </source>
</evidence>
<dbReference type="EMBL" id="CP072759">
    <property type="protein sequence ID" value="QUC24036.1"/>
    <property type="molecule type" value="Genomic_DNA"/>
</dbReference>
<dbReference type="KEGG" id="uvi:66069054"/>
<evidence type="ECO:0000256" key="2">
    <source>
        <dbReference type="ARBA" id="ARBA00022527"/>
    </source>
</evidence>
<evidence type="ECO:0000313" key="10">
    <source>
        <dbReference type="EMBL" id="QUC24036.1"/>
    </source>
</evidence>
<evidence type="ECO:0000313" key="11">
    <source>
        <dbReference type="Proteomes" id="UP000027002"/>
    </source>
</evidence>
<comment type="catalytic activity">
    <reaction evidence="7">
        <text>L-threonyl-[protein] + ATP = O-phospho-L-threonyl-[protein] + ADP + H(+)</text>
        <dbReference type="Rhea" id="RHEA:46608"/>
        <dbReference type="Rhea" id="RHEA-COMP:11060"/>
        <dbReference type="Rhea" id="RHEA-COMP:11605"/>
        <dbReference type="ChEBI" id="CHEBI:15378"/>
        <dbReference type="ChEBI" id="CHEBI:30013"/>
        <dbReference type="ChEBI" id="CHEBI:30616"/>
        <dbReference type="ChEBI" id="CHEBI:61977"/>
        <dbReference type="ChEBI" id="CHEBI:456216"/>
        <dbReference type="EC" id="2.7.11.1"/>
    </reaction>
</comment>
<dbReference type="AlphaFoldDB" id="A0A8E5MLJ8"/>
<dbReference type="Pfam" id="PF00069">
    <property type="entry name" value="Pkinase"/>
    <property type="match status" value="2"/>
</dbReference>
<keyword evidence="11" id="KW-1185">Reference proteome</keyword>
<gene>
    <name evidence="10" type="ORF">UV8b_08277</name>
</gene>
<comment type="catalytic activity">
    <reaction evidence="8">
        <text>L-seryl-[protein] + ATP = O-phospho-L-seryl-[protein] + ADP + H(+)</text>
        <dbReference type="Rhea" id="RHEA:17989"/>
        <dbReference type="Rhea" id="RHEA-COMP:9863"/>
        <dbReference type="Rhea" id="RHEA-COMP:11604"/>
        <dbReference type="ChEBI" id="CHEBI:15378"/>
        <dbReference type="ChEBI" id="CHEBI:29999"/>
        <dbReference type="ChEBI" id="CHEBI:30616"/>
        <dbReference type="ChEBI" id="CHEBI:83421"/>
        <dbReference type="ChEBI" id="CHEBI:456216"/>
        <dbReference type="EC" id="2.7.11.1"/>
    </reaction>
</comment>
<evidence type="ECO:0000256" key="3">
    <source>
        <dbReference type="ARBA" id="ARBA00022679"/>
    </source>
</evidence>
<dbReference type="GeneID" id="66069054"/>
<dbReference type="PROSITE" id="PS50011">
    <property type="entry name" value="PROTEIN_KINASE_DOM"/>
    <property type="match status" value="1"/>
</dbReference>
<keyword evidence="2" id="KW-0723">Serine/threonine-protein kinase</keyword>
<organism evidence="10 11">
    <name type="scientific">Ustilaginoidea virens</name>
    <name type="common">Rice false smut fungus</name>
    <name type="synonym">Villosiclava virens</name>
    <dbReference type="NCBI Taxonomy" id="1159556"/>
    <lineage>
        <taxon>Eukaryota</taxon>
        <taxon>Fungi</taxon>
        <taxon>Dikarya</taxon>
        <taxon>Ascomycota</taxon>
        <taxon>Pezizomycotina</taxon>
        <taxon>Sordariomycetes</taxon>
        <taxon>Hypocreomycetidae</taxon>
        <taxon>Hypocreales</taxon>
        <taxon>Clavicipitaceae</taxon>
        <taxon>Ustilaginoidea</taxon>
    </lineage>
</organism>
<evidence type="ECO:0000256" key="1">
    <source>
        <dbReference type="ARBA" id="ARBA00012513"/>
    </source>
</evidence>
<dbReference type="EC" id="2.7.11.1" evidence="1"/>
<feature type="domain" description="Protein kinase" evidence="9">
    <location>
        <begin position="73"/>
        <end position="453"/>
    </location>
</feature>
<dbReference type="InterPro" id="IPR011009">
    <property type="entry name" value="Kinase-like_dom_sf"/>
</dbReference>